<protein>
    <recommendedName>
        <fullName evidence="2">CCHC-type domain-containing protein</fullName>
    </recommendedName>
</protein>
<reference evidence="3" key="1">
    <citation type="submission" date="2018-05" db="EMBL/GenBank/DDBJ databases">
        <title>Draft genome of Mucuna pruriens seed.</title>
        <authorList>
            <person name="Nnadi N.E."/>
            <person name="Vos R."/>
            <person name="Hasami M.H."/>
            <person name="Devisetty U.K."/>
            <person name="Aguiy J.C."/>
        </authorList>
    </citation>
    <scope>NUCLEOTIDE SEQUENCE [LARGE SCALE GENOMIC DNA]</scope>
    <source>
        <strain evidence="3">JCA_2017</strain>
    </source>
</reference>
<dbReference type="Proteomes" id="UP000257109">
    <property type="component" value="Unassembled WGS sequence"/>
</dbReference>
<dbReference type="GO" id="GO:0003676">
    <property type="term" value="F:nucleic acid binding"/>
    <property type="evidence" value="ECO:0007669"/>
    <property type="project" value="InterPro"/>
</dbReference>
<dbReference type="SMART" id="SM00343">
    <property type="entry name" value="ZnF_C2HC"/>
    <property type="match status" value="1"/>
</dbReference>
<feature type="non-terminal residue" evidence="3">
    <location>
        <position position="1"/>
    </location>
</feature>
<feature type="compositionally biased region" description="Basic and acidic residues" evidence="1">
    <location>
        <begin position="33"/>
        <end position="52"/>
    </location>
</feature>
<dbReference type="OrthoDB" id="1747743at2759"/>
<proteinExistence type="predicted"/>
<keyword evidence="4" id="KW-1185">Reference proteome</keyword>
<comment type="caution">
    <text evidence="3">The sequence shown here is derived from an EMBL/GenBank/DDBJ whole genome shotgun (WGS) entry which is preliminary data.</text>
</comment>
<feature type="domain" description="CCHC-type" evidence="2">
    <location>
        <begin position="76"/>
        <end position="92"/>
    </location>
</feature>
<dbReference type="PANTHER" id="PTHR35046">
    <property type="entry name" value="ZINC KNUCKLE (CCHC-TYPE) FAMILY PROTEIN"/>
    <property type="match status" value="1"/>
</dbReference>
<feature type="region of interest" description="Disordered" evidence="1">
    <location>
        <begin position="32"/>
        <end position="67"/>
    </location>
</feature>
<sequence>MTPPSTMIAMAERRWFTSNGYNTKDSVYQSAWKGREQEKEKARNERSPKKGSEPFQGRKVTIVTPSPSAPRTSNIKCFKCLVKDHIAAQCPNKRDMIVRDDEEVESNLCSIIIDEGNCVNMASERLARKLALPTLWLSEHEELIVNRQVKVAFILGRYEDKVLYDVVPMKATHLLLGRSTV</sequence>
<dbReference type="SUPFAM" id="SSF57756">
    <property type="entry name" value="Retrovirus zinc finger-like domains"/>
    <property type="match status" value="1"/>
</dbReference>
<name>A0A371IES3_MUCPR</name>
<dbReference type="EMBL" id="QJKJ01000263">
    <property type="protein sequence ID" value="RDY13518.1"/>
    <property type="molecule type" value="Genomic_DNA"/>
</dbReference>
<evidence type="ECO:0000313" key="3">
    <source>
        <dbReference type="EMBL" id="RDY13518.1"/>
    </source>
</evidence>
<dbReference type="PANTHER" id="PTHR35046:SF9">
    <property type="entry name" value="RNA-DIRECTED DNA POLYMERASE"/>
    <property type="match status" value="1"/>
</dbReference>
<evidence type="ECO:0000313" key="4">
    <source>
        <dbReference type="Proteomes" id="UP000257109"/>
    </source>
</evidence>
<accession>A0A371IES3</accession>
<dbReference type="AlphaFoldDB" id="A0A371IES3"/>
<evidence type="ECO:0000259" key="2">
    <source>
        <dbReference type="SMART" id="SM00343"/>
    </source>
</evidence>
<dbReference type="InterPro" id="IPR036875">
    <property type="entry name" value="Znf_CCHC_sf"/>
</dbReference>
<organism evidence="3 4">
    <name type="scientific">Mucuna pruriens</name>
    <name type="common">Velvet bean</name>
    <name type="synonym">Dolichos pruriens</name>
    <dbReference type="NCBI Taxonomy" id="157652"/>
    <lineage>
        <taxon>Eukaryota</taxon>
        <taxon>Viridiplantae</taxon>
        <taxon>Streptophyta</taxon>
        <taxon>Embryophyta</taxon>
        <taxon>Tracheophyta</taxon>
        <taxon>Spermatophyta</taxon>
        <taxon>Magnoliopsida</taxon>
        <taxon>eudicotyledons</taxon>
        <taxon>Gunneridae</taxon>
        <taxon>Pentapetalae</taxon>
        <taxon>rosids</taxon>
        <taxon>fabids</taxon>
        <taxon>Fabales</taxon>
        <taxon>Fabaceae</taxon>
        <taxon>Papilionoideae</taxon>
        <taxon>50 kb inversion clade</taxon>
        <taxon>NPAAA clade</taxon>
        <taxon>indigoferoid/millettioid clade</taxon>
        <taxon>Phaseoleae</taxon>
        <taxon>Mucuna</taxon>
    </lineage>
</organism>
<gene>
    <name evidence="3" type="ORF">CR513_01539</name>
</gene>
<evidence type="ECO:0000256" key="1">
    <source>
        <dbReference type="SAM" id="MobiDB-lite"/>
    </source>
</evidence>
<dbReference type="InterPro" id="IPR001878">
    <property type="entry name" value="Znf_CCHC"/>
</dbReference>
<dbReference type="Gene3D" id="4.10.60.10">
    <property type="entry name" value="Zinc finger, CCHC-type"/>
    <property type="match status" value="1"/>
</dbReference>
<dbReference type="GO" id="GO:0008270">
    <property type="term" value="F:zinc ion binding"/>
    <property type="evidence" value="ECO:0007669"/>
    <property type="project" value="InterPro"/>
</dbReference>